<dbReference type="PANTHER" id="PTHR37542">
    <property type="entry name" value="HELO DOMAIN-CONTAINING PROTEIN-RELATED"/>
    <property type="match status" value="1"/>
</dbReference>
<dbReference type="PANTHER" id="PTHR37542:SF3">
    <property type="entry name" value="PRION-INHIBITION AND PROPAGATION HELO DOMAIN-CONTAINING PROTEIN"/>
    <property type="match status" value="1"/>
</dbReference>
<dbReference type="Proteomes" id="UP000191500">
    <property type="component" value="Unassembled WGS sequence"/>
</dbReference>
<dbReference type="Gene3D" id="1.10.510.10">
    <property type="entry name" value="Transferase(Phosphotransferase) domain 1"/>
    <property type="match status" value="1"/>
</dbReference>
<dbReference type="InterPro" id="IPR011009">
    <property type="entry name" value="Kinase-like_dom_sf"/>
</dbReference>
<comment type="caution">
    <text evidence="2">The sequence shown here is derived from an EMBL/GenBank/DDBJ whole genome shotgun (WGS) entry which is preliminary data.</text>
</comment>
<feature type="domain" description="Protein kinase" evidence="1">
    <location>
        <begin position="158"/>
        <end position="519"/>
    </location>
</feature>
<dbReference type="SUPFAM" id="SSF56112">
    <property type="entry name" value="Protein kinase-like (PK-like)"/>
    <property type="match status" value="1"/>
</dbReference>
<gene>
    <name evidence="2" type="ORF">PENCOP_c002G07503</name>
</gene>
<evidence type="ECO:0000313" key="3">
    <source>
        <dbReference type="Proteomes" id="UP000191500"/>
    </source>
</evidence>
<name>A0A1V6V0M2_9EURO</name>
<dbReference type="GO" id="GO:0004672">
    <property type="term" value="F:protein kinase activity"/>
    <property type="evidence" value="ECO:0007669"/>
    <property type="project" value="InterPro"/>
</dbReference>
<organism evidence="2 3">
    <name type="scientific">Penicillium coprophilum</name>
    <dbReference type="NCBI Taxonomy" id="36646"/>
    <lineage>
        <taxon>Eukaryota</taxon>
        <taxon>Fungi</taxon>
        <taxon>Dikarya</taxon>
        <taxon>Ascomycota</taxon>
        <taxon>Pezizomycotina</taxon>
        <taxon>Eurotiomycetes</taxon>
        <taxon>Eurotiomycetidae</taxon>
        <taxon>Eurotiales</taxon>
        <taxon>Aspergillaceae</taxon>
        <taxon>Penicillium</taxon>
    </lineage>
</organism>
<evidence type="ECO:0000313" key="2">
    <source>
        <dbReference type="EMBL" id="OQE44196.1"/>
    </source>
</evidence>
<dbReference type="AlphaFoldDB" id="A0A1V6V0M2"/>
<proteinExistence type="predicted"/>
<dbReference type="InterPro" id="IPR000719">
    <property type="entry name" value="Prot_kinase_dom"/>
</dbReference>
<accession>A0A1V6V0M2</accession>
<reference evidence="3" key="1">
    <citation type="journal article" date="2017" name="Nat. Microbiol.">
        <title>Global analysis of biosynthetic gene clusters reveals vast potential of secondary metabolite production in Penicillium species.</title>
        <authorList>
            <person name="Nielsen J.C."/>
            <person name="Grijseels S."/>
            <person name="Prigent S."/>
            <person name="Ji B."/>
            <person name="Dainat J."/>
            <person name="Nielsen K.F."/>
            <person name="Frisvad J.C."/>
            <person name="Workman M."/>
            <person name="Nielsen J."/>
        </authorList>
    </citation>
    <scope>NUCLEOTIDE SEQUENCE [LARGE SCALE GENOMIC DNA]</scope>
    <source>
        <strain evidence="3">IBT 31321</strain>
    </source>
</reference>
<keyword evidence="3" id="KW-1185">Reference proteome</keyword>
<sequence length="519" mass="58351">MEPVSLAFAAVSMVELCIKSGRGLHARCQAYIQAEAELANALLRIDGYWLKIEDEVTTLRDIWHGLDGRLQIHHNQVLQTLLQILQTAYNTLGDIFGENEETEKLATVAKQGKIQRLKYATYGKKSLDRIVDQLEQWHRHFDPSWILLSRLSVPVIQQQLAEKGQHGNKAIVPIIQLREAHVESNLPPDKSSATSIFLNADYPIENLKGIPFTTASTGLAPTGKMVIVDKYTLLEDADYKVTKKDVRDLAVILSKVDPTFPSLLPCQGVINAKDQSHFRMLFTIPREMSSHETCSLRSMLLNRTETYPLNERVHLAVSLARSVVFLHASHIVHKNISPENIIIFHPGGGVLGTPLLVGFERFRFEAQHSIMLGDSLWEKDLYRHPARQGSRPGQIYNMRHDIYSIGVCLLEIGLWSSFVYYMGDQTVPSSELPIANLLTAKNKLRAAAGIKSVFVDMAESHLPRIMGRIYTDTVINCLTCLDSGSLLFQDESEFEDGDGIIVGVRYIEKILFEIEKIVV</sequence>
<dbReference type="PROSITE" id="PS50011">
    <property type="entry name" value="PROTEIN_KINASE_DOM"/>
    <property type="match status" value="1"/>
</dbReference>
<evidence type="ECO:0000259" key="1">
    <source>
        <dbReference type="PROSITE" id="PS50011"/>
    </source>
</evidence>
<dbReference type="EMBL" id="MDDG01000002">
    <property type="protein sequence ID" value="OQE44196.1"/>
    <property type="molecule type" value="Genomic_DNA"/>
</dbReference>
<dbReference type="STRING" id="36646.A0A1V6V0M2"/>
<dbReference type="GO" id="GO:0005524">
    <property type="term" value="F:ATP binding"/>
    <property type="evidence" value="ECO:0007669"/>
    <property type="project" value="InterPro"/>
</dbReference>
<protein>
    <recommendedName>
        <fullName evidence="1">Protein kinase domain-containing protein</fullName>
    </recommendedName>
</protein>